<keyword evidence="8" id="KW-1015">Disulfide bond</keyword>
<dbReference type="GO" id="GO:0016491">
    <property type="term" value="F:oxidoreductase activity"/>
    <property type="evidence" value="ECO:0007669"/>
    <property type="project" value="UniProtKB-KW"/>
</dbReference>
<evidence type="ECO:0000256" key="7">
    <source>
        <dbReference type="ARBA" id="ARBA00023136"/>
    </source>
</evidence>
<dbReference type="EMBL" id="UINC01108088">
    <property type="protein sequence ID" value="SVC73929.1"/>
    <property type="molecule type" value="Genomic_DNA"/>
</dbReference>
<evidence type="ECO:0000256" key="8">
    <source>
        <dbReference type="ARBA" id="ARBA00023157"/>
    </source>
</evidence>
<evidence type="ECO:0000256" key="5">
    <source>
        <dbReference type="ARBA" id="ARBA00022989"/>
    </source>
</evidence>
<feature type="transmembrane region" description="Helical" evidence="10">
    <location>
        <begin position="76"/>
        <end position="98"/>
    </location>
</feature>
<dbReference type="Pfam" id="PF07884">
    <property type="entry name" value="VKOR"/>
    <property type="match status" value="1"/>
</dbReference>
<dbReference type="InterPro" id="IPR038354">
    <property type="entry name" value="VKOR_sf"/>
</dbReference>
<evidence type="ECO:0000256" key="2">
    <source>
        <dbReference type="ARBA" id="ARBA00006214"/>
    </source>
</evidence>
<evidence type="ECO:0000256" key="3">
    <source>
        <dbReference type="ARBA" id="ARBA00022692"/>
    </source>
</evidence>
<dbReference type="AlphaFoldDB" id="A0A382PKJ3"/>
<organism evidence="12">
    <name type="scientific">marine metagenome</name>
    <dbReference type="NCBI Taxonomy" id="408172"/>
    <lineage>
        <taxon>unclassified sequences</taxon>
        <taxon>metagenomes</taxon>
        <taxon>ecological metagenomes</taxon>
    </lineage>
</organism>
<keyword evidence="4" id="KW-0874">Quinone</keyword>
<evidence type="ECO:0000259" key="11">
    <source>
        <dbReference type="Pfam" id="PF07884"/>
    </source>
</evidence>
<gene>
    <name evidence="12" type="ORF">METZ01_LOCUS326783</name>
</gene>
<keyword evidence="5 10" id="KW-1133">Transmembrane helix</keyword>
<evidence type="ECO:0000256" key="10">
    <source>
        <dbReference type="SAM" id="Phobius"/>
    </source>
</evidence>
<protein>
    <recommendedName>
        <fullName evidence="11">Vitamin K epoxide reductase domain-containing protein</fullName>
    </recommendedName>
</protein>
<dbReference type="Gene3D" id="1.20.1440.130">
    <property type="entry name" value="VKOR domain"/>
    <property type="match status" value="1"/>
</dbReference>
<feature type="domain" description="Vitamin K epoxide reductase" evidence="11">
    <location>
        <begin position="2"/>
        <end position="124"/>
    </location>
</feature>
<comment type="subcellular location">
    <subcellularLocation>
        <location evidence="1">Membrane</location>
        <topology evidence="1">Multi-pass membrane protein</topology>
    </subcellularLocation>
</comment>
<keyword evidence="9" id="KW-0676">Redox-active center</keyword>
<name>A0A382PKJ3_9ZZZZ</name>
<accession>A0A382PKJ3</accession>
<keyword evidence="3 10" id="KW-0812">Transmembrane</keyword>
<evidence type="ECO:0000256" key="4">
    <source>
        <dbReference type="ARBA" id="ARBA00022719"/>
    </source>
</evidence>
<dbReference type="GO" id="GO:0048038">
    <property type="term" value="F:quinone binding"/>
    <property type="evidence" value="ECO:0007669"/>
    <property type="project" value="UniProtKB-KW"/>
</dbReference>
<evidence type="ECO:0000313" key="12">
    <source>
        <dbReference type="EMBL" id="SVC73929.1"/>
    </source>
</evidence>
<keyword evidence="7 10" id="KW-0472">Membrane</keyword>
<reference evidence="12" key="1">
    <citation type="submission" date="2018-05" db="EMBL/GenBank/DDBJ databases">
        <authorList>
            <person name="Lanie J.A."/>
            <person name="Ng W.-L."/>
            <person name="Kazmierczak K.M."/>
            <person name="Andrzejewski T.M."/>
            <person name="Davidsen T.M."/>
            <person name="Wayne K.J."/>
            <person name="Tettelin H."/>
            <person name="Glass J.I."/>
            <person name="Rusch D."/>
            <person name="Podicherti R."/>
            <person name="Tsui H.-C.T."/>
            <person name="Winkler M.E."/>
        </authorList>
    </citation>
    <scope>NUCLEOTIDE SEQUENCE</scope>
</reference>
<keyword evidence="6" id="KW-0560">Oxidoreductase</keyword>
<evidence type="ECO:0000256" key="6">
    <source>
        <dbReference type="ARBA" id="ARBA00023002"/>
    </source>
</evidence>
<dbReference type="GO" id="GO:0016020">
    <property type="term" value="C:membrane"/>
    <property type="evidence" value="ECO:0007669"/>
    <property type="project" value="UniProtKB-SubCell"/>
</dbReference>
<feature type="transmembrane region" description="Helical" evidence="10">
    <location>
        <begin position="49"/>
        <end position="70"/>
    </location>
</feature>
<sequence length="126" mass="14195">MALVGGAFSFYFYGVYRGWIRRQQIWIPRFFELESSHCLSIVETKYGQIFGLPNALSGIFILLGYAIILICTSLGYIGPIISLYIGGFIVVISIYLIIGLIQLRVTCRICLLVHFLNASILLIQII</sequence>
<evidence type="ECO:0000256" key="9">
    <source>
        <dbReference type="ARBA" id="ARBA00023284"/>
    </source>
</evidence>
<comment type="similarity">
    <text evidence="2">Belongs to the VKOR family.</text>
</comment>
<evidence type="ECO:0000256" key="1">
    <source>
        <dbReference type="ARBA" id="ARBA00004141"/>
    </source>
</evidence>
<proteinExistence type="inferred from homology"/>
<dbReference type="InterPro" id="IPR012932">
    <property type="entry name" value="VKOR"/>
</dbReference>